<dbReference type="Proteomes" id="UP000018538">
    <property type="component" value="Unassembled WGS sequence"/>
</dbReference>
<organism evidence="1 2">
    <name type="scientific">Plasmodium yoelii 17X</name>
    <dbReference type="NCBI Taxonomy" id="1323249"/>
    <lineage>
        <taxon>Eukaryota</taxon>
        <taxon>Sar</taxon>
        <taxon>Alveolata</taxon>
        <taxon>Apicomplexa</taxon>
        <taxon>Aconoidasida</taxon>
        <taxon>Haemosporida</taxon>
        <taxon>Plasmodiidae</taxon>
        <taxon>Plasmodium</taxon>
        <taxon>Plasmodium (Vinckeia)</taxon>
    </lineage>
</organism>
<sequence length="66" mass="7477">MITDSEAPTYNFNSDDEAPCEYLNDVYAISEDTFSIKIIKQIGYGYYNPTNGHKLNNNICAYISNV</sequence>
<evidence type="ECO:0000313" key="1">
    <source>
        <dbReference type="EMBL" id="ETB61247.1"/>
    </source>
</evidence>
<gene>
    <name evidence="1" type="ORF">YYC_01179</name>
</gene>
<protein>
    <submittedName>
        <fullName evidence="1">Uncharacterized protein</fullName>
    </submittedName>
</protein>
<dbReference type="AlphaFoldDB" id="V7PR82"/>
<reference evidence="1 2" key="1">
    <citation type="submission" date="2013-11" db="EMBL/GenBank/DDBJ databases">
        <title>The Genome Sequence of Plasmodium yoelii 17X.</title>
        <authorList>
            <consortium name="The Broad Institute Genomics Platform"/>
            <consortium name="The Broad Institute Genome Sequencing Center for Infectious Disease"/>
            <person name="Neafsey D."/>
            <person name="Adams J."/>
            <person name="Walker B."/>
            <person name="Young S.K."/>
            <person name="Zeng Q."/>
            <person name="Gargeya S."/>
            <person name="Fitzgerald M."/>
            <person name="Haas B."/>
            <person name="Abouelleil A."/>
            <person name="Alvarado L."/>
            <person name="Chapman S.B."/>
            <person name="Gainer-Dewar J."/>
            <person name="Goldberg J."/>
            <person name="Griggs A."/>
            <person name="Gujja S."/>
            <person name="Hansen M."/>
            <person name="Howarth C."/>
            <person name="Imamovic A."/>
            <person name="Ireland A."/>
            <person name="Larimer J."/>
            <person name="McCowan C."/>
            <person name="Murphy C."/>
            <person name="Pearson M."/>
            <person name="Poon T.W."/>
            <person name="Priest M."/>
            <person name="Roberts A."/>
            <person name="Saif S."/>
            <person name="Shea T."/>
            <person name="Sykes S."/>
            <person name="Wortman J."/>
            <person name="Nusbaum C."/>
            <person name="Birren B."/>
        </authorList>
    </citation>
    <scope>NUCLEOTIDE SEQUENCE [LARGE SCALE GENOMIC DNA]</scope>
    <source>
        <strain evidence="1 2">17X</strain>
    </source>
</reference>
<name>V7PR82_PLAYE</name>
<dbReference type="EMBL" id="KI635736">
    <property type="protein sequence ID" value="ETB61247.1"/>
    <property type="molecule type" value="Genomic_DNA"/>
</dbReference>
<proteinExistence type="predicted"/>
<accession>V7PR82</accession>
<evidence type="ECO:0000313" key="2">
    <source>
        <dbReference type="Proteomes" id="UP000018538"/>
    </source>
</evidence>
<keyword evidence="2" id="KW-1185">Reference proteome</keyword>